<dbReference type="SMART" id="SM00470">
    <property type="entry name" value="ParB"/>
    <property type="match status" value="1"/>
</dbReference>
<dbReference type="SUPFAM" id="SSF110849">
    <property type="entry name" value="ParB/Sulfiredoxin"/>
    <property type="match status" value="1"/>
</dbReference>
<dbReference type="PANTHER" id="PTHR33375">
    <property type="entry name" value="CHROMOSOME-PARTITIONING PROTEIN PARB-RELATED"/>
    <property type="match status" value="1"/>
</dbReference>
<dbReference type="Gene3D" id="3.90.1530.30">
    <property type="match status" value="1"/>
</dbReference>
<sequence>MESVEIPIAEIYVPAKRKRTLKPAQVDELAESIMEEGLKLPISVRQGNGRFVLIEGLHRLEACRALGEETIKSIIVRARQH</sequence>
<feature type="domain" description="ParB-like N-terminal" evidence="1">
    <location>
        <begin position="4"/>
        <end position="79"/>
    </location>
</feature>
<keyword evidence="3" id="KW-1185">Reference proteome</keyword>
<dbReference type="GO" id="GO:0007059">
    <property type="term" value="P:chromosome segregation"/>
    <property type="evidence" value="ECO:0007669"/>
    <property type="project" value="TreeGrafter"/>
</dbReference>
<gene>
    <name evidence="2" type="ORF">HBA54_19465</name>
</gene>
<evidence type="ECO:0000259" key="1">
    <source>
        <dbReference type="SMART" id="SM00470"/>
    </source>
</evidence>
<evidence type="ECO:0000313" key="3">
    <source>
        <dbReference type="Proteomes" id="UP000761264"/>
    </source>
</evidence>
<dbReference type="AlphaFoldDB" id="A0A967KB05"/>
<dbReference type="InterPro" id="IPR050336">
    <property type="entry name" value="Chromosome_partition/occlusion"/>
</dbReference>
<dbReference type="Pfam" id="PF02195">
    <property type="entry name" value="ParB_N"/>
    <property type="match status" value="1"/>
</dbReference>
<protein>
    <submittedName>
        <fullName evidence="2">ParB N-terminal domain-containing protein</fullName>
    </submittedName>
</protein>
<dbReference type="InterPro" id="IPR036086">
    <property type="entry name" value="ParB/Sulfiredoxin_sf"/>
</dbReference>
<accession>A0A967KB05</accession>
<dbReference type="PANTHER" id="PTHR33375:SF1">
    <property type="entry name" value="CHROMOSOME-PARTITIONING PROTEIN PARB-RELATED"/>
    <property type="match status" value="1"/>
</dbReference>
<dbReference type="InterPro" id="IPR003115">
    <property type="entry name" value="ParB_N"/>
</dbReference>
<reference evidence="2" key="1">
    <citation type="submission" date="2020-03" db="EMBL/GenBank/DDBJ databases">
        <title>Genome of Pelagibius litoralis DSM 21314T.</title>
        <authorList>
            <person name="Wang G."/>
        </authorList>
    </citation>
    <scope>NUCLEOTIDE SEQUENCE</scope>
    <source>
        <strain evidence="2">DSM 21314</strain>
    </source>
</reference>
<proteinExistence type="predicted"/>
<comment type="caution">
    <text evidence="2">The sequence shown here is derived from an EMBL/GenBank/DDBJ whole genome shotgun (WGS) entry which is preliminary data.</text>
</comment>
<dbReference type="EMBL" id="JAAQPH010000016">
    <property type="protein sequence ID" value="NIA70782.1"/>
    <property type="molecule type" value="Genomic_DNA"/>
</dbReference>
<dbReference type="GO" id="GO:0005694">
    <property type="term" value="C:chromosome"/>
    <property type="evidence" value="ECO:0007669"/>
    <property type="project" value="TreeGrafter"/>
</dbReference>
<evidence type="ECO:0000313" key="2">
    <source>
        <dbReference type="EMBL" id="NIA70782.1"/>
    </source>
</evidence>
<name>A0A967KB05_9PROT</name>
<organism evidence="2 3">
    <name type="scientific">Pelagibius litoralis</name>
    <dbReference type="NCBI Taxonomy" id="374515"/>
    <lineage>
        <taxon>Bacteria</taxon>
        <taxon>Pseudomonadati</taxon>
        <taxon>Pseudomonadota</taxon>
        <taxon>Alphaproteobacteria</taxon>
        <taxon>Rhodospirillales</taxon>
        <taxon>Rhodovibrionaceae</taxon>
        <taxon>Pelagibius</taxon>
    </lineage>
</organism>
<dbReference type="Proteomes" id="UP000761264">
    <property type="component" value="Unassembled WGS sequence"/>
</dbReference>